<dbReference type="Proteomes" id="UP000001307">
    <property type="component" value="Unassembled WGS sequence"/>
</dbReference>
<organism evidence="1">
    <name type="scientific">Oikopleura dioica</name>
    <name type="common">Tunicate</name>
    <dbReference type="NCBI Taxonomy" id="34765"/>
    <lineage>
        <taxon>Eukaryota</taxon>
        <taxon>Metazoa</taxon>
        <taxon>Chordata</taxon>
        <taxon>Tunicata</taxon>
        <taxon>Appendicularia</taxon>
        <taxon>Copelata</taxon>
        <taxon>Oikopleuridae</taxon>
        <taxon>Oikopleura</taxon>
    </lineage>
</organism>
<reference evidence="1" key="1">
    <citation type="journal article" date="2010" name="Science">
        <title>Plasticity of animal genome architecture unmasked by rapid evolution of a pelagic tunicate.</title>
        <authorList>
            <person name="Denoeud F."/>
            <person name="Henriet S."/>
            <person name="Mungpakdee S."/>
            <person name="Aury J.M."/>
            <person name="Da Silva C."/>
            <person name="Brinkmann H."/>
            <person name="Mikhaleva J."/>
            <person name="Olsen L.C."/>
            <person name="Jubin C."/>
            <person name="Canestro C."/>
            <person name="Bouquet J.M."/>
            <person name="Danks G."/>
            <person name="Poulain J."/>
            <person name="Campsteijn C."/>
            <person name="Adamski M."/>
            <person name="Cross I."/>
            <person name="Yadetie F."/>
            <person name="Muffato M."/>
            <person name="Louis A."/>
            <person name="Butcher S."/>
            <person name="Tsagkogeorga G."/>
            <person name="Konrad A."/>
            <person name="Singh S."/>
            <person name="Jensen M.F."/>
            <person name="Cong E.H."/>
            <person name="Eikeseth-Otteraa H."/>
            <person name="Noel B."/>
            <person name="Anthouard V."/>
            <person name="Porcel B.M."/>
            <person name="Kachouri-Lafond R."/>
            <person name="Nishino A."/>
            <person name="Ugolini M."/>
            <person name="Chourrout P."/>
            <person name="Nishida H."/>
            <person name="Aasland R."/>
            <person name="Huzurbazar S."/>
            <person name="Westhof E."/>
            <person name="Delsuc F."/>
            <person name="Lehrach H."/>
            <person name="Reinhardt R."/>
            <person name="Weissenbach J."/>
            <person name="Roy S.W."/>
            <person name="Artiguenave F."/>
            <person name="Postlethwait J.H."/>
            <person name="Manak J.R."/>
            <person name="Thompson E.M."/>
            <person name="Jaillon O."/>
            <person name="Du Pasquier L."/>
            <person name="Boudinot P."/>
            <person name="Liberles D.A."/>
            <person name="Volff J.N."/>
            <person name="Philippe H."/>
            <person name="Lenhard B."/>
            <person name="Roest Crollius H."/>
            <person name="Wincker P."/>
            <person name="Chourrout D."/>
        </authorList>
    </citation>
    <scope>NUCLEOTIDE SEQUENCE [LARGE SCALE GENOMIC DNA]</scope>
</reference>
<dbReference type="EMBL" id="FN653027">
    <property type="protein sequence ID" value="CBY07913.1"/>
    <property type="molecule type" value="Genomic_DNA"/>
</dbReference>
<evidence type="ECO:0000313" key="1">
    <source>
        <dbReference type="EMBL" id="CBY07913.1"/>
    </source>
</evidence>
<dbReference type="AlphaFoldDB" id="E4X6E9"/>
<keyword evidence="2" id="KW-1185">Reference proteome</keyword>
<evidence type="ECO:0000313" key="2">
    <source>
        <dbReference type="Proteomes" id="UP000001307"/>
    </source>
</evidence>
<accession>E4X6E9</accession>
<protein>
    <submittedName>
        <fullName evidence="1">Uncharacterized protein</fullName>
    </submittedName>
</protein>
<gene>
    <name evidence="1" type="ORF">GSOID_T00003275001</name>
</gene>
<proteinExistence type="predicted"/>
<dbReference type="InParanoid" id="E4X6E9"/>
<name>E4X6E9_OIKDI</name>
<sequence length="83" mass="9488">MALLKYLWRNGRVLNEKSRFRLRFLSLHSGATITLKSSCAICPDGLVQIKSTIFGRSQRLDIFDEQGMSVAENTLQRDLFHTS</sequence>